<dbReference type="InterPro" id="IPR036397">
    <property type="entry name" value="RNaseH_sf"/>
</dbReference>
<comment type="caution">
    <text evidence="1">The sequence shown here is derived from an EMBL/GenBank/DDBJ whole genome shotgun (WGS) entry which is preliminary data.</text>
</comment>
<accession>A0A8X6V1N7</accession>
<evidence type="ECO:0000313" key="1">
    <source>
        <dbReference type="EMBL" id="GFX89909.1"/>
    </source>
</evidence>
<sequence>MTAENLTERVIYKGKENIEILENVVCNEERIFFSKRRLTEEHLGLRGSLRVLPLTPTHQRLCSELCRARLNYIETDWNQVIFSNESRFNLSNDDYRVRVWRPRGERLNPSFALHQHTTSIASVMVWGVIVYNTRCHFSTSQCSASHGKGVTRLSPSLTCPIPRFISNQAYPSSLLKRVGHSTI</sequence>
<dbReference type="GO" id="GO:0003676">
    <property type="term" value="F:nucleic acid binding"/>
    <property type="evidence" value="ECO:0007669"/>
    <property type="project" value="InterPro"/>
</dbReference>
<evidence type="ECO:0000313" key="2">
    <source>
        <dbReference type="Proteomes" id="UP000887159"/>
    </source>
</evidence>
<dbReference type="Gene3D" id="3.30.420.10">
    <property type="entry name" value="Ribonuclease H-like superfamily/Ribonuclease H"/>
    <property type="match status" value="1"/>
</dbReference>
<keyword evidence="2" id="KW-1185">Reference proteome</keyword>
<gene>
    <name evidence="1" type="primary">NCL1_17827</name>
    <name evidence="1" type="ORF">TNCV_1535561</name>
</gene>
<dbReference type="Proteomes" id="UP000887159">
    <property type="component" value="Unassembled WGS sequence"/>
</dbReference>
<dbReference type="AlphaFoldDB" id="A0A8X6V1N7"/>
<organism evidence="1 2">
    <name type="scientific">Trichonephila clavipes</name>
    <name type="common">Golden silk orbweaver</name>
    <name type="synonym">Nephila clavipes</name>
    <dbReference type="NCBI Taxonomy" id="2585209"/>
    <lineage>
        <taxon>Eukaryota</taxon>
        <taxon>Metazoa</taxon>
        <taxon>Ecdysozoa</taxon>
        <taxon>Arthropoda</taxon>
        <taxon>Chelicerata</taxon>
        <taxon>Arachnida</taxon>
        <taxon>Araneae</taxon>
        <taxon>Araneomorphae</taxon>
        <taxon>Entelegynae</taxon>
        <taxon>Araneoidea</taxon>
        <taxon>Nephilidae</taxon>
        <taxon>Trichonephila</taxon>
    </lineage>
</organism>
<reference evidence="1" key="1">
    <citation type="submission" date="2020-08" db="EMBL/GenBank/DDBJ databases">
        <title>Multicomponent nature underlies the extraordinary mechanical properties of spider dragline silk.</title>
        <authorList>
            <person name="Kono N."/>
            <person name="Nakamura H."/>
            <person name="Mori M."/>
            <person name="Yoshida Y."/>
            <person name="Ohtoshi R."/>
            <person name="Malay A.D."/>
            <person name="Moran D.A.P."/>
            <person name="Tomita M."/>
            <person name="Numata K."/>
            <person name="Arakawa K."/>
        </authorList>
    </citation>
    <scope>NUCLEOTIDE SEQUENCE</scope>
</reference>
<dbReference type="EMBL" id="BMAU01021084">
    <property type="protein sequence ID" value="GFX89909.1"/>
    <property type="molecule type" value="Genomic_DNA"/>
</dbReference>
<protein>
    <submittedName>
        <fullName evidence="1">Transposable element Tcb1 transposase</fullName>
    </submittedName>
</protein>
<proteinExistence type="predicted"/>
<name>A0A8X6V1N7_TRICX</name>